<gene>
    <name evidence="1" type="ORF">TBK1r_44850</name>
</gene>
<evidence type="ECO:0000313" key="2">
    <source>
        <dbReference type="Proteomes" id="UP000318081"/>
    </source>
</evidence>
<proteinExistence type="predicted"/>
<protein>
    <submittedName>
        <fullName evidence="1">Uncharacterized protein</fullName>
    </submittedName>
</protein>
<name>A0ABX5XXR3_9BACT</name>
<dbReference type="RefSeq" id="WP_145215151.1">
    <property type="nucleotide sequence ID" value="NZ_CP036432.1"/>
</dbReference>
<keyword evidence="2" id="KW-1185">Reference proteome</keyword>
<dbReference type="EMBL" id="CP036432">
    <property type="protein sequence ID" value="QDV85471.1"/>
    <property type="molecule type" value="Genomic_DNA"/>
</dbReference>
<accession>A0ABX5XXR3</accession>
<reference evidence="1 2" key="1">
    <citation type="submission" date="2019-02" db="EMBL/GenBank/DDBJ databases">
        <title>Deep-cultivation of Planctomycetes and their phenomic and genomic characterization uncovers novel biology.</title>
        <authorList>
            <person name="Wiegand S."/>
            <person name="Jogler M."/>
            <person name="Boedeker C."/>
            <person name="Pinto D."/>
            <person name="Vollmers J."/>
            <person name="Rivas-Marin E."/>
            <person name="Kohn T."/>
            <person name="Peeters S.H."/>
            <person name="Heuer A."/>
            <person name="Rast P."/>
            <person name="Oberbeckmann S."/>
            <person name="Bunk B."/>
            <person name="Jeske O."/>
            <person name="Meyerdierks A."/>
            <person name="Storesund J.E."/>
            <person name="Kallscheuer N."/>
            <person name="Luecker S."/>
            <person name="Lage O.M."/>
            <person name="Pohl T."/>
            <person name="Merkel B.J."/>
            <person name="Hornburger P."/>
            <person name="Mueller R.-W."/>
            <person name="Bruemmer F."/>
            <person name="Labrenz M."/>
            <person name="Spormann A.M."/>
            <person name="Op den Camp H."/>
            <person name="Overmann J."/>
            <person name="Amann R."/>
            <person name="Jetten M.S.M."/>
            <person name="Mascher T."/>
            <person name="Medema M.H."/>
            <person name="Devos D.P."/>
            <person name="Kaster A.-K."/>
            <person name="Ovreas L."/>
            <person name="Rohde M."/>
            <person name="Galperin M.Y."/>
            <person name="Jogler C."/>
        </authorList>
    </citation>
    <scope>NUCLEOTIDE SEQUENCE [LARGE SCALE GENOMIC DNA]</scope>
    <source>
        <strain evidence="1 2">TBK1r</strain>
    </source>
</reference>
<organism evidence="1 2">
    <name type="scientific">Stieleria magnilauensis</name>
    <dbReference type="NCBI Taxonomy" id="2527963"/>
    <lineage>
        <taxon>Bacteria</taxon>
        <taxon>Pseudomonadati</taxon>
        <taxon>Planctomycetota</taxon>
        <taxon>Planctomycetia</taxon>
        <taxon>Pirellulales</taxon>
        <taxon>Pirellulaceae</taxon>
        <taxon>Stieleria</taxon>
    </lineage>
</organism>
<sequence>MTTILQIADSVTAELNAAELSQTIDAERLYVPNFDLEDMKELRVSVVPREVEFLPMDRSQNRYHGKIDIAVQKKFKDGDNAEIDPLVGLVEEIADVFRMKRLGSLVAARCIHVENSVLYCNEHWEQLRQFTSLLTLTFELAK</sequence>
<dbReference type="Proteomes" id="UP000318081">
    <property type="component" value="Chromosome"/>
</dbReference>
<evidence type="ECO:0000313" key="1">
    <source>
        <dbReference type="EMBL" id="QDV85471.1"/>
    </source>
</evidence>